<dbReference type="EMBL" id="KE720961">
    <property type="protein sequence ID" value="ERF73250.1"/>
    <property type="molecule type" value="Genomic_DNA"/>
</dbReference>
<gene>
    <name evidence="3" type="ORF">EPUS_03082</name>
</gene>
<feature type="compositionally biased region" description="Polar residues" evidence="1">
    <location>
        <begin position="41"/>
        <end position="50"/>
    </location>
</feature>
<dbReference type="HOGENOM" id="CLU_1175421_0_0_1"/>
<dbReference type="Proteomes" id="UP000019373">
    <property type="component" value="Unassembled WGS sequence"/>
</dbReference>
<name>U1HRW0_ENDPU</name>
<organism evidence="3 4">
    <name type="scientific">Endocarpon pusillum (strain Z07020 / HMAS-L-300199)</name>
    <name type="common">Lichen-forming fungus</name>
    <dbReference type="NCBI Taxonomy" id="1263415"/>
    <lineage>
        <taxon>Eukaryota</taxon>
        <taxon>Fungi</taxon>
        <taxon>Dikarya</taxon>
        <taxon>Ascomycota</taxon>
        <taxon>Pezizomycotina</taxon>
        <taxon>Eurotiomycetes</taxon>
        <taxon>Chaetothyriomycetidae</taxon>
        <taxon>Verrucariales</taxon>
        <taxon>Verrucariaceae</taxon>
        <taxon>Endocarpon</taxon>
    </lineage>
</organism>
<dbReference type="InterPro" id="IPR029526">
    <property type="entry name" value="PGBD"/>
</dbReference>
<accession>U1HRW0</accession>
<dbReference type="RefSeq" id="XP_007801023.1">
    <property type="nucleotide sequence ID" value="XM_007802832.1"/>
</dbReference>
<dbReference type="GeneID" id="19238130"/>
<evidence type="ECO:0000259" key="2">
    <source>
        <dbReference type="Pfam" id="PF13843"/>
    </source>
</evidence>
<feature type="domain" description="PiggyBac transposable element-derived protein" evidence="2">
    <location>
        <begin position="158"/>
        <end position="234"/>
    </location>
</feature>
<evidence type="ECO:0000313" key="4">
    <source>
        <dbReference type="Proteomes" id="UP000019373"/>
    </source>
</evidence>
<dbReference type="AlphaFoldDB" id="U1HRW0"/>
<keyword evidence="4" id="KW-1185">Reference proteome</keyword>
<feature type="region of interest" description="Disordered" evidence="1">
    <location>
        <begin position="1"/>
        <end position="116"/>
    </location>
</feature>
<dbReference type="PANTHER" id="PTHR46599">
    <property type="entry name" value="PIGGYBAC TRANSPOSABLE ELEMENT-DERIVED PROTEIN 4"/>
    <property type="match status" value="1"/>
</dbReference>
<sequence>MTQKHHQEEISGPIDAIEAAPLAKDCPRPKRARIQSRKAQENQAQSQFSEVLSLRPATRTVPTSSDEYSSSIGNDASQSKRRRPPNRQNSSQGPGIHTQHRKEKEEWQIQVESTQNKPEKLKILAEQIGPNQPYPEKLNVPIPYAPGQPKLRAHEYKPIDLFYRFIPNELFTDIAEHTNEYAFEERSQEFDQNQREWGDVTAADIRGYIGAVLLIGVQPGGRDLAYYWNQKKNYPY</sequence>
<reference evidence="4" key="1">
    <citation type="journal article" date="2014" name="BMC Genomics">
        <title>Genome characteristics reveal the impact of lichenization on lichen-forming fungus Endocarpon pusillum Hedwig (Verrucariales, Ascomycota).</title>
        <authorList>
            <person name="Wang Y.-Y."/>
            <person name="Liu B."/>
            <person name="Zhang X.-Y."/>
            <person name="Zhou Q.-M."/>
            <person name="Zhang T."/>
            <person name="Li H."/>
            <person name="Yu Y.-F."/>
            <person name="Zhang X.-L."/>
            <person name="Hao X.-Y."/>
            <person name="Wang M."/>
            <person name="Wang L."/>
            <person name="Wei J.-C."/>
        </authorList>
    </citation>
    <scope>NUCLEOTIDE SEQUENCE [LARGE SCALE GENOMIC DNA]</scope>
    <source>
        <strain evidence="4">Z07020 / HMAS-L-300199</strain>
    </source>
</reference>
<evidence type="ECO:0000313" key="3">
    <source>
        <dbReference type="EMBL" id="ERF73250.1"/>
    </source>
</evidence>
<proteinExistence type="predicted"/>
<dbReference type="Pfam" id="PF13843">
    <property type="entry name" value="DDE_Tnp_1_7"/>
    <property type="match status" value="1"/>
</dbReference>
<dbReference type="OrthoDB" id="118105at2759"/>
<dbReference type="PANTHER" id="PTHR46599:SF3">
    <property type="entry name" value="PIGGYBAC TRANSPOSABLE ELEMENT-DERIVED PROTEIN 4"/>
    <property type="match status" value="1"/>
</dbReference>
<feature type="compositionally biased region" description="Polar residues" evidence="1">
    <location>
        <begin position="60"/>
        <end position="77"/>
    </location>
</feature>
<evidence type="ECO:0000256" key="1">
    <source>
        <dbReference type="SAM" id="MobiDB-lite"/>
    </source>
</evidence>
<protein>
    <recommendedName>
        <fullName evidence="2">PiggyBac transposable element-derived protein domain-containing protein</fullName>
    </recommendedName>
</protein>